<feature type="region of interest" description="Disordered" evidence="1">
    <location>
        <begin position="1"/>
        <end position="28"/>
    </location>
</feature>
<proteinExistence type="predicted"/>
<name>A0AA88JCR3_FICCA</name>
<evidence type="ECO:0000313" key="3">
    <source>
        <dbReference type="EMBL" id="GMN69035.1"/>
    </source>
</evidence>
<gene>
    <name evidence="2" type="ORF">TIFTF001_038083</name>
    <name evidence="3" type="ORF">TIFTF001_038085</name>
</gene>
<dbReference type="EMBL" id="BTGU01000753">
    <property type="protein sequence ID" value="GMN69030.1"/>
    <property type="molecule type" value="Genomic_DNA"/>
</dbReference>
<keyword evidence="4" id="KW-1185">Reference proteome</keyword>
<reference evidence="3" key="1">
    <citation type="submission" date="2023-07" db="EMBL/GenBank/DDBJ databases">
        <title>draft genome sequence of fig (Ficus carica).</title>
        <authorList>
            <person name="Takahashi T."/>
            <person name="Nishimura K."/>
        </authorList>
    </citation>
    <scope>NUCLEOTIDE SEQUENCE</scope>
</reference>
<evidence type="ECO:0000256" key="1">
    <source>
        <dbReference type="SAM" id="MobiDB-lite"/>
    </source>
</evidence>
<dbReference type="EMBL" id="BTGU01000754">
    <property type="protein sequence ID" value="GMN69035.1"/>
    <property type="molecule type" value="Genomic_DNA"/>
</dbReference>
<sequence>MQLHQFQVGHFHHQASSSAEVNERYSEEDVQPNPWNLLLAYGDSRRSRSSGTSGNRRRDCAVIAFRSQPWP</sequence>
<dbReference type="Proteomes" id="UP001187192">
    <property type="component" value="Unassembled WGS sequence"/>
</dbReference>
<evidence type="ECO:0000313" key="2">
    <source>
        <dbReference type="EMBL" id="GMN69030.1"/>
    </source>
</evidence>
<accession>A0AA88JCR3</accession>
<organism evidence="3 4">
    <name type="scientific">Ficus carica</name>
    <name type="common">Common fig</name>
    <dbReference type="NCBI Taxonomy" id="3494"/>
    <lineage>
        <taxon>Eukaryota</taxon>
        <taxon>Viridiplantae</taxon>
        <taxon>Streptophyta</taxon>
        <taxon>Embryophyta</taxon>
        <taxon>Tracheophyta</taxon>
        <taxon>Spermatophyta</taxon>
        <taxon>Magnoliopsida</taxon>
        <taxon>eudicotyledons</taxon>
        <taxon>Gunneridae</taxon>
        <taxon>Pentapetalae</taxon>
        <taxon>rosids</taxon>
        <taxon>fabids</taxon>
        <taxon>Rosales</taxon>
        <taxon>Moraceae</taxon>
        <taxon>Ficeae</taxon>
        <taxon>Ficus</taxon>
    </lineage>
</organism>
<dbReference type="AlphaFoldDB" id="A0AA88JCR3"/>
<protein>
    <submittedName>
        <fullName evidence="3">Uncharacterized protein</fullName>
    </submittedName>
</protein>
<evidence type="ECO:0000313" key="4">
    <source>
        <dbReference type="Proteomes" id="UP001187192"/>
    </source>
</evidence>
<comment type="caution">
    <text evidence="3">The sequence shown here is derived from an EMBL/GenBank/DDBJ whole genome shotgun (WGS) entry which is preliminary data.</text>
</comment>